<gene>
    <name evidence="2" type="ORF">SLS62_002264</name>
</gene>
<evidence type="ECO:0000313" key="3">
    <source>
        <dbReference type="Proteomes" id="UP001320420"/>
    </source>
</evidence>
<dbReference type="Gene3D" id="3.40.50.150">
    <property type="entry name" value="Vaccinia Virus protein VP39"/>
    <property type="match status" value="1"/>
</dbReference>
<reference evidence="2 3" key="1">
    <citation type="submission" date="2024-02" db="EMBL/GenBank/DDBJ databases">
        <title>De novo assembly and annotation of 12 fungi associated with fruit tree decline syndrome in Ontario, Canada.</title>
        <authorList>
            <person name="Sulman M."/>
            <person name="Ellouze W."/>
            <person name="Ilyukhin E."/>
        </authorList>
    </citation>
    <scope>NUCLEOTIDE SEQUENCE [LARGE SCALE GENOMIC DNA]</scope>
    <source>
        <strain evidence="2 3">M11/M66-122</strain>
    </source>
</reference>
<proteinExistence type="predicted"/>
<dbReference type="InterPro" id="IPR013216">
    <property type="entry name" value="Methyltransf_11"/>
</dbReference>
<evidence type="ECO:0000313" key="2">
    <source>
        <dbReference type="EMBL" id="KAK7755653.1"/>
    </source>
</evidence>
<sequence>MASQTQHPHLPLPDYFPQLAKVYVRQTGHSTLNILTDVITEHVQTSAHPVGPDSVVHDTAAGPGIGAAALIASLPKDQLPKELLVSDNVATMVSTARESLSASPLPHVECKELDSQDLSSAAVPDNHFTHSINNFSIFTFPRPAAAVRETYRTLRPGGLAVVTCWRRFAPVFIVHAAQKKIRPDLPLMLTPNPQFCEEGVLQKVVEEGGFAKDNITVVDKVLVVNDDENIAGLTQLMSGPMMAKAREGYTEEEEARWAPSVSQAVKEEVEQFGGIRFEAYILLATK</sequence>
<dbReference type="AlphaFoldDB" id="A0AAN9UWR2"/>
<dbReference type="EMBL" id="JAKJXP020000011">
    <property type="protein sequence ID" value="KAK7755653.1"/>
    <property type="molecule type" value="Genomic_DNA"/>
</dbReference>
<protein>
    <recommendedName>
        <fullName evidence="1">Methyltransferase type 11 domain-containing protein</fullName>
    </recommendedName>
</protein>
<evidence type="ECO:0000259" key="1">
    <source>
        <dbReference type="Pfam" id="PF08241"/>
    </source>
</evidence>
<dbReference type="SUPFAM" id="SSF53335">
    <property type="entry name" value="S-adenosyl-L-methionine-dependent methyltransferases"/>
    <property type="match status" value="1"/>
</dbReference>
<dbReference type="GO" id="GO:0008757">
    <property type="term" value="F:S-adenosylmethionine-dependent methyltransferase activity"/>
    <property type="evidence" value="ECO:0007669"/>
    <property type="project" value="InterPro"/>
</dbReference>
<dbReference type="InterPro" id="IPR029063">
    <property type="entry name" value="SAM-dependent_MTases_sf"/>
</dbReference>
<organism evidence="2 3">
    <name type="scientific">Diatrype stigma</name>
    <dbReference type="NCBI Taxonomy" id="117547"/>
    <lineage>
        <taxon>Eukaryota</taxon>
        <taxon>Fungi</taxon>
        <taxon>Dikarya</taxon>
        <taxon>Ascomycota</taxon>
        <taxon>Pezizomycotina</taxon>
        <taxon>Sordariomycetes</taxon>
        <taxon>Xylariomycetidae</taxon>
        <taxon>Xylariales</taxon>
        <taxon>Diatrypaceae</taxon>
        <taxon>Diatrype</taxon>
    </lineage>
</organism>
<accession>A0AAN9UWR2</accession>
<dbReference type="Proteomes" id="UP001320420">
    <property type="component" value="Unassembled WGS sequence"/>
</dbReference>
<feature type="domain" description="Methyltransferase type 11" evidence="1">
    <location>
        <begin position="64"/>
        <end position="161"/>
    </location>
</feature>
<comment type="caution">
    <text evidence="2">The sequence shown here is derived from an EMBL/GenBank/DDBJ whole genome shotgun (WGS) entry which is preliminary data.</text>
</comment>
<dbReference type="Pfam" id="PF08241">
    <property type="entry name" value="Methyltransf_11"/>
    <property type="match status" value="1"/>
</dbReference>
<name>A0AAN9UWR2_9PEZI</name>
<keyword evidence="3" id="KW-1185">Reference proteome</keyword>